<name>A0AAV7PR87_PLEWA</name>
<dbReference type="EMBL" id="JANPWB010000011">
    <property type="protein sequence ID" value="KAJ1130379.1"/>
    <property type="molecule type" value="Genomic_DNA"/>
</dbReference>
<feature type="region of interest" description="Disordered" evidence="1">
    <location>
        <begin position="74"/>
        <end position="110"/>
    </location>
</feature>
<proteinExistence type="predicted"/>
<sequence>MGVFLFWPPTSPLSPLLPTNCPSLTSWTCARLFEEPWARRGSGQGQAGSTLVSLHDEAATWGISGTASISSELQDWSSGRKPLRSHTGVTMEQQKCNTGALEGHRKRLQETATPSRCLGSYKFPQAGQYMNSTVGRRRPVLTEAAGATPVQFVQTVLPVPLCLLPPHASQFNRDSIFHAR</sequence>
<protein>
    <submittedName>
        <fullName evidence="2">Uncharacterized protein</fullName>
    </submittedName>
</protein>
<organism evidence="2 3">
    <name type="scientific">Pleurodeles waltl</name>
    <name type="common">Iberian ribbed newt</name>
    <dbReference type="NCBI Taxonomy" id="8319"/>
    <lineage>
        <taxon>Eukaryota</taxon>
        <taxon>Metazoa</taxon>
        <taxon>Chordata</taxon>
        <taxon>Craniata</taxon>
        <taxon>Vertebrata</taxon>
        <taxon>Euteleostomi</taxon>
        <taxon>Amphibia</taxon>
        <taxon>Batrachia</taxon>
        <taxon>Caudata</taxon>
        <taxon>Salamandroidea</taxon>
        <taxon>Salamandridae</taxon>
        <taxon>Pleurodelinae</taxon>
        <taxon>Pleurodeles</taxon>
    </lineage>
</organism>
<accession>A0AAV7PR87</accession>
<keyword evidence="3" id="KW-1185">Reference proteome</keyword>
<gene>
    <name evidence="2" type="ORF">NDU88_008732</name>
</gene>
<dbReference type="AlphaFoldDB" id="A0AAV7PR87"/>
<evidence type="ECO:0000256" key="1">
    <source>
        <dbReference type="SAM" id="MobiDB-lite"/>
    </source>
</evidence>
<evidence type="ECO:0000313" key="3">
    <source>
        <dbReference type="Proteomes" id="UP001066276"/>
    </source>
</evidence>
<feature type="compositionally biased region" description="Polar residues" evidence="1">
    <location>
        <begin position="87"/>
        <end position="97"/>
    </location>
</feature>
<dbReference type="Proteomes" id="UP001066276">
    <property type="component" value="Chromosome 7"/>
</dbReference>
<reference evidence="2" key="1">
    <citation type="journal article" date="2022" name="bioRxiv">
        <title>Sequencing and chromosome-scale assembly of the giantPleurodeles waltlgenome.</title>
        <authorList>
            <person name="Brown T."/>
            <person name="Elewa A."/>
            <person name="Iarovenko S."/>
            <person name="Subramanian E."/>
            <person name="Araus A.J."/>
            <person name="Petzold A."/>
            <person name="Susuki M."/>
            <person name="Suzuki K.-i.T."/>
            <person name="Hayashi T."/>
            <person name="Toyoda A."/>
            <person name="Oliveira C."/>
            <person name="Osipova E."/>
            <person name="Leigh N.D."/>
            <person name="Simon A."/>
            <person name="Yun M.H."/>
        </authorList>
    </citation>
    <scope>NUCLEOTIDE SEQUENCE</scope>
    <source>
        <strain evidence="2">20211129_DDA</strain>
        <tissue evidence="2">Liver</tissue>
    </source>
</reference>
<evidence type="ECO:0000313" key="2">
    <source>
        <dbReference type="EMBL" id="KAJ1130379.1"/>
    </source>
</evidence>
<comment type="caution">
    <text evidence="2">The sequence shown here is derived from an EMBL/GenBank/DDBJ whole genome shotgun (WGS) entry which is preliminary data.</text>
</comment>